<organism evidence="1 2">
    <name type="scientific">Puccinia sorghi</name>
    <dbReference type="NCBI Taxonomy" id="27349"/>
    <lineage>
        <taxon>Eukaryota</taxon>
        <taxon>Fungi</taxon>
        <taxon>Dikarya</taxon>
        <taxon>Basidiomycota</taxon>
        <taxon>Pucciniomycotina</taxon>
        <taxon>Pucciniomycetes</taxon>
        <taxon>Pucciniales</taxon>
        <taxon>Pucciniaceae</taxon>
        <taxon>Puccinia</taxon>
    </lineage>
</organism>
<dbReference type="PANTHER" id="PTHR31912:SF34">
    <property type="entry name" value="NOTOCHORD-RELATED PROTEIN"/>
    <property type="match status" value="1"/>
</dbReference>
<proteinExistence type="predicted"/>
<protein>
    <submittedName>
        <fullName evidence="1">Uncharacterized protein</fullName>
    </submittedName>
</protein>
<reference evidence="1 2" key="1">
    <citation type="submission" date="2015-08" db="EMBL/GenBank/DDBJ databases">
        <title>Next Generation Sequencing and Analysis of the Genome of Puccinia sorghi L Schw, the Causal Agent of Maize Common Rust.</title>
        <authorList>
            <person name="Rochi L."/>
            <person name="Burguener G."/>
            <person name="Darino M."/>
            <person name="Turjanski A."/>
            <person name="Kreff E."/>
            <person name="Dieguez M.J."/>
            <person name="Sacco F."/>
        </authorList>
    </citation>
    <scope>NUCLEOTIDE SEQUENCE [LARGE SCALE GENOMIC DNA]</scope>
    <source>
        <strain evidence="1 2">RO10H11247</strain>
    </source>
</reference>
<dbReference type="VEuPathDB" id="FungiDB:VP01_12774g1"/>
<dbReference type="AlphaFoldDB" id="A0A0L6VNU3"/>
<gene>
    <name evidence="1" type="ORF">VP01_12774g1</name>
</gene>
<evidence type="ECO:0000313" key="2">
    <source>
        <dbReference type="Proteomes" id="UP000037035"/>
    </source>
</evidence>
<keyword evidence="2" id="KW-1185">Reference proteome</keyword>
<dbReference type="EMBL" id="LAVV01003081">
    <property type="protein sequence ID" value="KNZ62383.1"/>
    <property type="molecule type" value="Genomic_DNA"/>
</dbReference>
<evidence type="ECO:0000313" key="1">
    <source>
        <dbReference type="EMBL" id="KNZ62383.1"/>
    </source>
</evidence>
<name>A0A0L6VNU3_9BASI</name>
<dbReference type="PANTHER" id="PTHR31912">
    <property type="entry name" value="IP13529P"/>
    <property type="match status" value="1"/>
</dbReference>
<dbReference type="Proteomes" id="UP000037035">
    <property type="component" value="Unassembled WGS sequence"/>
</dbReference>
<dbReference type="OrthoDB" id="2506053at2759"/>
<accession>A0A0L6VNU3</accession>
<comment type="caution">
    <text evidence="1">The sequence shown here is derived from an EMBL/GenBank/DDBJ whole genome shotgun (WGS) entry which is preliminary data.</text>
</comment>
<sequence length="96" mass="10908">MSARWANKNKFHMLLHLPKSIKQSGPPSLFSNKKFESFNKLLQLASIHTNQHSPRQDIAIKCFNFQSLRLILSGAQLTNNCSGQTLHLPNVTQCFD</sequence>